<dbReference type="STRING" id="272123.Anacy_1282"/>
<dbReference type="HOGENOM" id="CLU_064709_0_0_3"/>
<protein>
    <submittedName>
        <fullName evidence="1">Rhodopirellula transposase family protein</fullName>
    </submittedName>
</protein>
<dbReference type="AlphaFoldDB" id="K9ZEM8"/>
<dbReference type="InterPro" id="IPR011518">
    <property type="entry name" value="Transposase_36"/>
</dbReference>
<dbReference type="KEGG" id="acy:Anacy_1282"/>
<dbReference type="Proteomes" id="UP000010474">
    <property type="component" value="Chromosome"/>
</dbReference>
<dbReference type="NCBIfam" id="NF033519">
    <property type="entry name" value="transpos_ISAzo13"/>
    <property type="match status" value="1"/>
</dbReference>
<keyword evidence="2" id="KW-1185">Reference proteome</keyword>
<gene>
    <name evidence="1" type="ordered locus">Anacy_1282</name>
</gene>
<dbReference type="eggNOG" id="COG3335">
    <property type="taxonomic scope" value="Bacteria"/>
</dbReference>
<evidence type="ECO:0000313" key="1">
    <source>
        <dbReference type="EMBL" id="AFZ56810.1"/>
    </source>
</evidence>
<reference evidence="2" key="1">
    <citation type="journal article" date="2013" name="Proc. Natl. Acad. Sci. U.S.A.">
        <title>Improving the coverage of the cyanobacterial phylum using diversity-driven genome sequencing.</title>
        <authorList>
            <person name="Shih P.M."/>
            <person name="Wu D."/>
            <person name="Latifi A."/>
            <person name="Axen S.D."/>
            <person name="Fewer D.P."/>
            <person name="Talla E."/>
            <person name="Calteau A."/>
            <person name="Cai F."/>
            <person name="Tandeau de Marsac N."/>
            <person name="Rippka R."/>
            <person name="Herdman M."/>
            <person name="Sivonen K."/>
            <person name="Coursin T."/>
            <person name="Laurent T."/>
            <person name="Goodwin L."/>
            <person name="Nolan M."/>
            <person name="Davenport K.W."/>
            <person name="Han C.S."/>
            <person name="Rubin E.M."/>
            <person name="Eisen J.A."/>
            <person name="Woyke T."/>
            <person name="Gugger M."/>
            <person name="Kerfeld C.A."/>
        </authorList>
    </citation>
    <scope>NUCLEOTIDE SEQUENCE [LARGE SCALE GENOMIC DNA]</scope>
    <source>
        <strain evidence="2">ATCC 27899 / PCC 7122</strain>
    </source>
</reference>
<dbReference type="PATRIC" id="fig|272123.3.peg.1403"/>
<dbReference type="Gene3D" id="3.30.420.10">
    <property type="entry name" value="Ribonuclease H-like superfamily/Ribonuclease H"/>
    <property type="match status" value="1"/>
</dbReference>
<organism evidence="1 2">
    <name type="scientific">Anabaena cylindrica (strain ATCC 27899 / PCC 7122)</name>
    <dbReference type="NCBI Taxonomy" id="272123"/>
    <lineage>
        <taxon>Bacteria</taxon>
        <taxon>Bacillati</taxon>
        <taxon>Cyanobacteriota</taxon>
        <taxon>Cyanophyceae</taxon>
        <taxon>Nostocales</taxon>
        <taxon>Nostocaceae</taxon>
        <taxon>Anabaena</taxon>
    </lineage>
</organism>
<dbReference type="EMBL" id="CP003659">
    <property type="protein sequence ID" value="AFZ56810.1"/>
    <property type="molecule type" value="Genomic_DNA"/>
</dbReference>
<proteinExistence type="predicted"/>
<dbReference type="GO" id="GO:0003676">
    <property type="term" value="F:nucleic acid binding"/>
    <property type="evidence" value="ECO:0007669"/>
    <property type="project" value="InterPro"/>
</dbReference>
<name>K9ZEM8_ANACC</name>
<dbReference type="Pfam" id="PF07592">
    <property type="entry name" value="DDE_Tnp_ISAZ013"/>
    <property type="match status" value="1"/>
</dbReference>
<sequence length="405" mass="46579">MRPKTIIELTENLKSLYIKTAKKLKGSDRRQFMAEVVKGLGIGGQTLVERELGWNRRTIRKGMQELESGKPFIDGFDRSGRKGAEVKLPNLLKDIKSLVDPQSQTDPSFKSTRLYTRITAGEVRRQLIVQYGYTDEELPSSETIRRKLNDLGYTLKRVLKTKPIKKIPETEAIFEQVEQINIEADNDPHTLRISIDAHVAVKVGEFDRGGTTRMPTVSLDHDFPTETTLTPYGIFIPEYKELFLFFVTSKLTADCIVDLLESWWQTVKHRFTHIQKLVINQDNGPENHSLRTQFMKRIVDFSASSQLNLQLAYYPPYHSKYNPIERCFGWLEQHWNGSLLDTVETVLNFAQTLTFKGKNPVVTLVEKVYSTGVKLTTLAMAELETQIHRLPDLKKWFVEIFTKPA</sequence>
<accession>K9ZEM8</accession>
<dbReference type="InterPro" id="IPR036397">
    <property type="entry name" value="RNaseH_sf"/>
</dbReference>
<evidence type="ECO:0000313" key="2">
    <source>
        <dbReference type="Proteomes" id="UP000010474"/>
    </source>
</evidence>